<evidence type="ECO:0000313" key="2">
    <source>
        <dbReference type="EMBL" id="MEW9264054.1"/>
    </source>
</evidence>
<protein>
    <recommendedName>
        <fullName evidence="4">2TM domain-containing protein</fullName>
    </recommendedName>
</protein>
<name>A0ABV3P344_9ACTN</name>
<feature type="transmembrane region" description="Helical" evidence="1">
    <location>
        <begin position="12"/>
        <end position="28"/>
    </location>
</feature>
<organism evidence="2 3">
    <name type="scientific">Kineococcus endophyticus</name>
    <dbReference type="NCBI Taxonomy" id="1181883"/>
    <lineage>
        <taxon>Bacteria</taxon>
        <taxon>Bacillati</taxon>
        <taxon>Actinomycetota</taxon>
        <taxon>Actinomycetes</taxon>
        <taxon>Kineosporiales</taxon>
        <taxon>Kineosporiaceae</taxon>
        <taxon>Kineococcus</taxon>
    </lineage>
</organism>
<dbReference type="RefSeq" id="WP_367636657.1">
    <property type="nucleotide sequence ID" value="NZ_JBFNQN010000003.1"/>
</dbReference>
<gene>
    <name evidence="2" type="ORF">AB1207_04800</name>
</gene>
<evidence type="ECO:0000256" key="1">
    <source>
        <dbReference type="SAM" id="Phobius"/>
    </source>
</evidence>
<evidence type="ECO:0000313" key="3">
    <source>
        <dbReference type="Proteomes" id="UP001555826"/>
    </source>
</evidence>
<keyword evidence="1" id="KW-0472">Membrane</keyword>
<accession>A0ABV3P344</accession>
<reference evidence="2 3" key="1">
    <citation type="submission" date="2024-07" db="EMBL/GenBank/DDBJ databases">
        <authorList>
            <person name="Thanompreechachai J."/>
            <person name="Duangmal K."/>
        </authorList>
    </citation>
    <scope>NUCLEOTIDE SEQUENCE [LARGE SCALE GENOMIC DNA]</scope>
    <source>
        <strain evidence="2 3">KCTC 19886</strain>
    </source>
</reference>
<sequence length="60" mass="6950">MRQPRTRHDLGVLAALHVVTALLWWVLLVPQGRWWILVAAVWTVTASVSVVRWRRAPTPR</sequence>
<evidence type="ECO:0008006" key="4">
    <source>
        <dbReference type="Google" id="ProtNLM"/>
    </source>
</evidence>
<dbReference type="Proteomes" id="UP001555826">
    <property type="component" value="Unassembled WGS sequence"/>
</dbReference>
<dbReference type="EMBL" id="JBFNQN010000003">
    <property type="protein sequence ID" value="MEW9264054.1"/>
    <property type="molecule type" value="Genomic_DNA"/>
</dbReference>
<keyword evidence="1" id="KW-1133">Transmembrane helix</keyword>
<keyword evidence="1" id="KW-0812">Transmembrane</keyword>
<comment type="caution">
    <text evidence="2">The sequence shown here is derived from an EMBL/GenBank/DDBJ whole genome shotgun (WGS) entry which is preliminary data.</text>
</comment>
<keyword evidence="3" id="KW-1185">Reference proteome</keyword>
<proteinExistence type="predicted"/>
<feature type="transmembrane region" description="Helical" evidence="1">
    <location>
        <begin position="34"/>
        <end position="53"/>
    </location>
</feature>